<sequence length="410" mass="48149">MNNTHPLLWQQLIHYITNYKQQQHQTLNNDHSYYSSFNSIGIIPTSTIEQLDPIESNNDYDYEQMNVTNRMTMFMNTTSNDNNQLLTSLASSPITTNTTFSSLSPVTSVSHHHHHHHQYYHQTSPSCSPLSPLPSVHHQNHQHRHHHHHPHNHLHVKRPMNAFMVWSRGQRRKMAQANPKMHNSEISKRLGIEWKLLTDNEKRPFIDEAKRLRVNHMKAYPDYKYRPRRKPKYSRKQEKFIQPPIQDITYQLYGTTHGLSNYTLLNRSLTNQSLLPSLSITNDQKTTIHLLNNLSSIFTDQFNIEHTDELNTIQNIEGNSCFTITKPPNVIDTNHSNYGYNCDQQQQQRRQHQQPQQQQFELNKPTFMLSRLLDQISNNNNNMEENNDSMTTELMTTSKSTMNNTIHTLS</sequence>
<feature type="region of interest" description="Disordered" evidence="5">
    <location>
        <begin position="120"/>
        <end position="154"/>
    </location>
</feature>
<reference evidence="7" key="1">
    <citation type="submission" date="2022-06" db="EMBL/GenBank/DDBJ databases">
        <authorList>
            <person name="Berger JAMES D."/>
            <person name="Berger JAMES D."/>
        </authorList>
    </citation>
    <scope>NUCLEOTIDE SEQUENCE [LARGE SCALE GENOMIC DNA]</scope>
</reference>
<evidence type="ECO:0000259" key="6">
    <source>
        <dbReference type="PROSITE" id="PS50118"/>
    </source>
</evidence>
<feature type="DNA-binding region" description="HMG box" evidence="4">
    <location>
        <begin position="156"/>
        <end position="224"/>
    </location>
</feature>
<keyword evidence="3 4" id="KW-0539">Nucleus</keyword>
<feature type="compositionally biased region" description="Basic residues" evidence="5">
    <location>
        <begin position="138"/>
        <end position="154"/>
    </location>
</feature>
<accession>A0AA85ESU9</accession>
<dbReference type="InterPro" id="IPR009071">
    <property type="entry name" value="HMG_box_dom"/>
</dbReference>
<dbReference type="PANTHER" id="PTHR10270:SF324">
    <property type="entry name" value="SOX DOMAIN-CONTAINING PROTEIN DICHAETE-RELATED"/>
    <property type="match status" value="1"/>
</dbReference>
<evidence type="ECO:0000256" key="2">
    <source>
        <dbReference type="ARBA" id="ARBA00023125"/>
    </source>
</evidence>
<dbReference type="GO" id="GO:0000122">
    <property type="term" value="P:negative regulation of transcription by RNA polymerase II"/>
    <property type="evidence" value="ECO:0007669"/>
    <property type="project" value="TreeGrafter"/>
</dbReference>
<dbReference type="Pfam" id="PF00505">
    <property type="entry name" value="HMG_box"/>
    <property type="match status" value="1"/>
</dbReference>
<evidence type="ECO:0000256" key="3">
    <source>
        <dbReference type="ARBA" id="ARBA00023242"/>
    </source>
</evidence>
<reference evidence="8" key="2">
    <citation type="submission" date="2023-11" db="UniProtKB">
        <authorList>
            <consortium name="WormBaseParasite"/>
        </authorList>
    </citation>
    <scope>IDENTIFICATION</scope>
</reference>
<dbReference type="GO" id="GO:0001228">
    <property type="term" value="F:DNA-binding transcription activator activity, RNA polymerase II-specific"/>
    <property type="evidence" value="ECO:0007669"/>
    <property type="project" value="TreeGrafter"/>
</dbReference>
<dbReference type="AlphaFoldDB" id="A0AA85ESU9"/>
<dbReference type="SUPFAM" id="SSF47095">
    <property type="entry name" value="HMG-box"/>
    <property type="match status" value="1"/>
</dbReference>
<dbReference type="WBParaSite" id="SRDH1_22190.1">
    <property type="protein sequence ID" value="SRDH1_22190.1"/>
    <property type="gene ID" value="SRDH1_22190"/>
</dbReference>
<protein>
    <recommendedName>
        <fullName evidence="6">HMG box domain-containing protein</fullName>
    </recommendedName>
</protein>
<dbReference type="SMART" id="SM00398">
    <property type="entry name" value="HMG"/>
    <property type="match status" value="1"/>
</dbReference>
<dbReference type="Proteomes" id="UP000050792">
    <property type="component" value="Unassembled WGS sequence"/>
</dbReference>
<dbReference type="Gene3D" id="1.10.30.10">
    <property type="entry name" value="High mobility group box domain"/>
    <property type="match status" value="1"/>
</dbReference>
<dbReference type="GO" id="GO:0007420">
    <property type="term" value="P:brain development"/>
    <property type="evidence" value="ECO:0007669"/>
    <property type="project" value="TreeGrafter"/>
</dbReference>
<evidence type="ECO:0000313" key="7">
    <source>
        <dbReference type="Proteomes" id="UP000050792"/>
    </source>
</evidence>
<comment type="subcellular location">
    <subcellularLocation>
        <location evidence="1">Nucleus</location>
    </subcellularLocation>
</comment>
<feature type="compositionally biased region" description="Low complexity" evidence="5">
    <location>
        <begin position="120"/>
        <end position="137"/>
    </location>
</feature>
<dbReference type="GO" id="GO:0000978">
    <property type="term" value="F:RNA polymerase II cis-regulatory region sequence-specific DNA binding"/>
    <property type="evidence" value="ECO:0007669"/>
    <property type="project" value="TreeGrafter"/>
</dbReference>
<organism evidence="7 8">
    <name type="scientific">Schistosoma rodhaini</name>
    <dbReference type="NCBI Taxonomy" id="6188"/>
    <lineage>
        <taxon>Eukaryota</taxon>
        <taxon>Metazoa</taxon>
        <taxon>Spiralia</taxon>
        <taxon>Lophotrochozoa</taxon>
        <taxon>Platyhelminthes</taxon>
        <taxon>Trematoda</taxon>
        <taxon>Digenea</taxon>
        <taxon>Strigeidida</taxon>
        <taxon>Schistosomatoidea</taxon>
        <taxon>Schistosomatidae</taxon>
        <taxon>Schistosoma</taxon>
    </lineage>
</organism>
<evidence type="ECO:0000256" key="1">
    <source>
        <dbReference type="ARBA" id="ARBA00004123"/>
    </source>
</evidence>
<dbReference type="FunFam" id="1.10.30.10:FF:000002">
    <property type="entry name" value="transcription factor Sox-2"/>
    <property type="match status" value="1"/>
</dbReference>
<evidence type="ECO:0000313" key="8">
    <source>
        <dbReference type="WBParaSite" id="SRDH1_22190.1"/>
    </source>
</evidence>
<evidence type="ECO:0000256" key="5">
    <source>
        <dbReference type="SAM" id="MobiDB-lite"/>
    </source>
</evidence>
<dbReference type="GO" id="GO:0005634">
    <property type="term" value="C:nucleus"/>
    <property type="evidence" value="ECO:0007669"/>
    <property type="project" value="UniProtKB-SubCell"/>
</dbReference>
<dbReference type="PROSITE" id="PS50118">
    <property type="entry name" value="HMG_BOX_2"/>
    <property type="match status" value="1"/>
</dbReference>
<dbReference type="InterPro" id="IPR036910">
    <property type="entry name" value="HMG_box_dom_sf"/>
</dbReference>
<name>A0AA85ESU9_9TREM</name>
<feature type="domain" description="HMG box" evidence="6">
    <location>
        <begin position="156"/>
        <end position="224"/>
    </location>
</feature>
<dbReference type="InterPro" id="IPR050140">
    <property type="entry name" value="SRY-related_HMG-box_TF-like"/>
</dbReference>
<keyword evidence="7" id="KW-1185">Reference proteome</keyword>
<dbReference type="CDD" id="cd01388">
    <property type="entry name" value="HMG-box_SoxB"/>
    <property type="match status" value="1"/>
</dbReference>
<evidence type="ECO:0000256" key="4">
    <source>
        <dbReference type="PROSITE-ProRule" id="PRU00267"/>
    </source>
</evidence>
<proteinExistence type="predicted"/>
<keyword evidence="2 4" id="KW-0238">DNA-binding</keyword>
<dbReference type="PANTHER" id="PTHR10270">
    <property type="entry name" value="SOX TRANSCRIPTION FACTOR"/>
    <property type="match status" value="1"/>
</dbReference>
<dbReference type="GO" id="GO:0030182">
    <property type="term" value="P:neuron differentiation"/>
    <property type="evidence" value="ECO:0007669"/>
    <property type="project" value="TreeGrafter"/>
</dbReference>